<dbReference type="AlphaFoldDB" id="B9D3T4"/>
<dbReference type="Proteomes" id="UP000003082">
    <property type="component" value="Unassembled WGS sequence"/>
</dbReference>
<evidence type="ECO:0000313" key="1">
    <source>
        <dbReference type="EMBL" id="EEF13362.1"/>
    </source>
</evidence>
<name>B9D3T4_CAMRE</name>
<protein>
    <submittedName>
        <fullName evidence="1">Uncharacterized protein</fullName>
    </submittedName>
</protein>
<evidence type="ECO:0000313" key="2">
    <source>
        <dbReference type="Proteomes" id="UP000003082"/>
    </source>
</evidence>
<reference evidence="1 2" key="1">
    <citation type="submission" date="2008-08" db="EMBL/GenBank/DDBJ databases">
        <authorList>
            <person name="Madupu R."/>
            <person name="Durkin A.S."/>
            <person name="Torralba M."/>
            <person name="Methe B."/>
            <person name="Sutton G.G."/>
            <person name="Strausberg R.L."/>
            <person name="Nelson K.E."/>
        </authorList>
    </citation>
    <scope>NUCLEOTIDE SEQUENCE [LARGE SCALE GENOMIC DNA]</scope>
    <source>
        <strain evidence="1 2">RM3267</strain>
    </source>
</reference>
<sequence>MLYAVSRGKRLAHLRDTSDAVAALFDSLKRLVITPPASYAK</sequence>
<organism evidence="1 2">
    <name type="scientific">Campylobacter rectus RM3267</name>
    <dbReference type="NCBI Taxonomy" id="553218"/>
    <lineage>
        <taxon>Bacteria</taxon>
        <taxon>Pseudomonadati</taxon>
        <taxon>Campylobacterota</taxon>
        <taxon>Epsilonproteobacteria</taxon>
        <taxon>Campylobacterales</taxon>
        <taxon>Campylobacteraceae</taxon>
        <taxon>Campylobacter</taxon>
    </lineage>
</organism>
<proteinExistence type="predicted"/>
<keyword evidence="2" id="KW-1185">Reference proteome</keyword>
<comment type="caution">
    <text evidence="1">The sequence shown here is derived from an EMBL/GenBank/DDBJ whole genome shotgun (WGS) entry which is preliminary data.</text>
</comment>
<accession>B9D3T4</accession>
<dbReference type="EMBL" id="ACFU01000022">
    <property type="protein sequence ID" value="EEF13362.1"/>
    <property type="molecule type" value="Genomic_DNA"/>
</dbReference>
<gene>
    <name evidence="1" type="ORF">CAMRE0001_2548</name>
</gene>